<dbReference type="EMBL" id="JAJTJA010000011">
    <property type="protein sequence ID" value="KAH8692150.1"/>
    <property type="molecule type" value="Genomic_DNA"/>
</dbReference>
<reference evidence="2" key="1">
    <citation type="submission" date="2021-12" db="EMBL/GenBank/DDBJ databases">
        <title>Convergent genome expansion in fungi linked to evolution of root-endophyte symbiosis.</title>
        <authorList>
            <consortium name="DOE Joint Genome Institute"/>
            <person name="Ke Y.-H."/>
            <person name="Bonito G."/>
            <person name="Liao H.-L."/>
            <person name="Looney B."/>
            <person name="Rojas-Flechas A."/>
            <person name="Nash J."/>
            <person name="Hameed K."/>
            <person name="Schadt C."/>
            <person name="Martin F."/>
            <person name="Crous P.W."/>
            <person name="Miettinen O."/>
            <person name="Magnuson J.K."/>
            <person name="Labbe J."/>
            <person name="Jacobson D."/>
            <person name="Doktycz M.J."/>
            <person name="Veneault-Fourrey C."/>
            <person name="Kuo A."/>
            <person name="Mondo S."/>
            <person name="Calhoun S."/>
            <person name="Riley R."/>
            <person name="Ohm R."/>
            <person name="LaButti K."/>
            <person name="Andreopoulos B."/>
            <person name="Pangilinan J."/>
            <person name="Nolan M."/>
            <person name="Tritt A."/>
            <person name="Clum A."/>
            <person name="Lipzen A."/>
            <person name="Daum C."/>
            <person name="Barry K."/>
            <person name="Grigoriev I.V."/>
            <person name="Vilgalys R."/>
        </authorList>
    </citation>
    <scope>NUCLEOTIDE SEQUENCE</scope>
    <source>
        <strain evidence="2">PMI_201</strain>
    </source>
</reference>
<dbReference type="AlphaFoldDB" id="A0AAD4KNR8"/>
<dbReference type="Proteomes" id="UP001201262">
    <property type="component" value="Unassembled WGS sequence"/>
</dbReference>
<dbReference type="RefSeq" id="XP_046068147.1">
    <property type="nucleotide sequence ID" value="XM_046217069.1"/>
</dbReference>
<dbReference type="CDD" id="cd12148">
    <property type="entry name" value="fungal_TF_MHR"/>
    <property type="match status" value="1"/>
</dbReference>
<accession>A0AAD4KNR8</accession>
<feature type="region of interest" description="Disordered" evidence="1">
    <location>
        <begin position="1"/>
        <end position="31"/>
    </location>
</feature>
<evidence type="ECO:0000256" key="1">
    <source>
        <dbReference type="SAM" id="MobiDB-lite"/>
    </source>
</evidence>
<comment type="caution">
    <text evidence="2">The sequence shown here is derived from an EMBL/GenBank/DDBJ whole genome shotgun (WGS) entry which is preliminary data.</text>
</comment>
<proteinExistence type="predicted"/>
<evidence type="ECO:0000313" key="2">
    <source>
        <dbReference type="EMBL" id="KAH8692150.1"/>
    </source>
</evidence>
<name>A0AAD4KNR8_9EURO</name>
<evidence type="ECO:0000313" key="3">
    <source>
        <dbReference type="Proteomes" id="UP001201262"/>
    </source>
</evidence>
<gene>
    <name evidence="2" type="ORF">BGW36DRAFT_387097</name>
</gene>
<dbReference type="GeneID" id="70247356"/>
<protein>
    <submittedName>
        <fullName evidence="2">Uncharacterized protein</fullName>
    </submittedName>
</protein>
<sequence length="130" mass="14122">MQLVDSQQHGPDCSASSLSIQNSRTTKLPYSESDIKPLSRLQASNLPSKKALITQPLDGYFANVHPLRCFGFVHIPTLLAQFDKDISEESDHCALLLSICALGANILSSTKFCTIFGKCMGEPQDECGSC</sequence>
<organism evidence="2 3">
    <name type="scientific">Talaromyces proteolyticus</name>
    <dbReference type="NCBI Taxonomy" id="1131652"/>
    <lineage>
        <taxon>Eukaryota</taxon>
        <taxon>Fungi</taxon>
        <taxon>Dikarya</taxon>
        <taxon>Ascomycota</taxon>
        <taxon>Pezizomycotina</taxon>
        <taxon>Eurotiomycetes</taxon>
        <taxon>Eurotiomycetidae</taxon>
        <taxon>Eurotiales</taxon>
        <taxon>Trichocomaceae</taxon>
        <taxon>Talaromyces</taxon>
        <taxon>Talaromyces sect. Bacilispori</taxon>
    </lineage>
</organism>
<feature type="compositionally biased region" description="Polar residues" evidence="1">
    <location>
        <begin position="1"/>
        <end position="28"/>
    </location>
</feature>
<keyword evidence="3" id="KW-1185">Reference proteome</keyword>